<comment type="caution">
    <text evidence="4">The sequence shown here is derived from an EMBL/GenBank/DDBJ whole genome shotgun (WGS) entry which is preliminary data.</text>
</comment>
<reference evidence="4 5" key="1">
    <citation type="submission" date="2019-01" db="EMBL/GenBank/DDBJ databases">
        <title>Spirosoma flava sp. nov., a propanil-degrading bacterium isolated from herbicide-contaminated soil.</title>
        <authorList>
            <person name="Zhang L."/>
            <person name="Jiang J.-D."/>
        </authorList>
    </citation>
    <scope>NUCLEOTIDE SEQUENCE [LARGE SCALE GENOMIC DNA]</scope>
    <source>
        <strain evidence="4 5">TY50</strain>
    </source>
</reference>
<name>A0A4Q2UL97_9BACT</name>
<dbReference type="InterPro" id="IPR025419">
    <property type="entry name" value="DUF4142"/>
</dbReference>
<dbReference type="RefSeq" id="WP_129601704.1">
    <property type="nucleotide sequence ID" value="NZ_SBLB01000003.1"/>
</dbReference>
<dbReference type="Gene3D" id="1.20.1260.10">
    <property type="match status" value="1"/>
</dbReference>
<feature type="chain" id="PRO_5020852369" evidence="2">
    <location>
        <begin position="19"/>
        <end position="192"/>
    </location>
</feature>
<dbReference type="InterPro" id="IPR012347">
    <property type="entry name" value="Ferritin-like"/>
</dbReference>
<evidence type="ECO:0000313" key="4">
    <source>
        <dbReference type="EMBL" id="RYC69482.1"/>
    </source>
</evidence>
<feature type="region of interest" description="Disordered" evidence="1">
    <location>
        <begin position="21"/>
        <end position="51"/>
    </location>
</feature>
<dbReference type="PANTHER" id="PTHR38593:SF1">
    <property type="entry name" value="BLR2558 PROTEIN"/>
    <property type="match status" value="1"/>
</dbReference>
<protein>
    <submittedName>
        <fullName evidence="4">DUF4142 domain-containing protein</fullName>
    </submittedName>
</protein>
<dbReference type="PANTHER" id="PTHR38593">
    <property type="entry name" value="BLR2558 PROTEIN"/>
    <property type="match status" value="1"/>
</dbReference>
<feature type="signal peptide" evidence="2">
    <location>
        <begin position="1"/>
        <end position="18"/>
    </location>
</feature>
<keyword evidence="5" id="KW-1185">Reference proteome</keyword>
<dbReference type="PROSITE" id="PS51257">
    <property type="entry name" value="PROKAR_LIPOPROTEIN"/>
    <property type="match status" value="1"/>
</dbReference>
<dbReference type="Proteomes" id="UP000290407">
    <property type="component" value="Unassembled WGS sequence"/>
</dbReference>
<feature type="compositionally biased region" description="Basic and acidic residues" evidence="1">
    <location>
        <begin position="21"/>
        <end position="41"/>
    </location>
</feature>
<dbReference type="Pfam" id="PF13628">
    <property type="entry name" value="DUF4142"/>
    <property type="match status" value="1"/>
</dbReference>
<proteinExistence type="predicted"/>
<keyword evidence="2" id="KW-0732">Signal</keyword>
<dbReference type="EMBL" id="SBLB01000003">
    <property type="protein sequence ID" value="RYC69482.1"/>
    <property type="molecule type" value="Genomic_DNA"/>
</dbReference>
<accession>A0A4Q2UL97</accession>
<evidence type="ECO:0000259" key="3">
    <source>
        <dbReference type="Pfam" id="PF13628"/>
    </source>
</evidence>
<evidence type="ECO:0000256" key="1">
    <source>
        <dbReference type="SAM" id="MobiDB-lite"/>
    </source>
</evidence>
<dbReference type="AlphaFoldDB" id="A0A4Q2UL97"/>
<gene>
    <name evidence="4" type="ORF">EQG79_12820</name>
</gene>
<sequence length="192" mass="21253">MKKTLVMILVAATMGLQACNENKKDSTDSVENAHDANDTKEQAGTGQADDDNDFAVKAANGGMLEMELARMAREKAQSNDVKEFAAMMLKDHQMAHDELKTLAGQKNITLPARLGDDEQKHVDELAKLTGAEFDKKYVELMVDDHEEDVKLFKEAADDAKDADMKAFAAKTLPTLQKHLERITTIDKNMKNA</sequence>
<feature type="domain" description="DUF4142" evidence="3">
    <location>
        <begin position="50"/>
        <end position="183"/>
    </location>
</feature>
<organism evidence="4 5">
    <name type="scientific">Spirosoma sordidisoli</name>
    <dbReference type="NCBI Taxonomy" id="2502893"/>
    <lineage>
        <taxon>Bacteria</taxon>
        <taxon>Pseudomonadati</taxon>
        <taxon>Bacteroidota</taxon>
        <taxon>Cytophagia</taxon>
        <taxon>Cytophagales</taxon>
        <taxon>Cytophagaceae</taxon>
        <taxon>Spirosoma</taxon>
    </lineage>
</organism>
<evidence type="ECO:0000256" key="2">
    <source>
        <dbReference type="SAM" id="SignalP"/>
    </source>
</evidence>
<evidence type="ECO:0000313" key="5">
    <source>
        <dbReference type="Proteomes" id="UP000290407"/>
    </source>
</evidence>